<protein>
    <submittedName>
        <fullName evidence="1">Uncharacterized protein</fullName>
    </submittedName>
</protein>
<dbReference type="InParanoid" id="A0A0V1AU30"/>
<accession>A0A0V1AU30</accession>
<sequence length="149" mass="16992">LVNKRTACQYRIEATGPWFSICRRYAAHPLMSTLSTPVGHCGVLCSRSGRRSNSVDCAVAPEADQLGFRLWTVIINLSLFLCANCQRSTIFNLTCSSCMLSNMESRLSWPHFKLKCNVFQNTVSVFCIPLFFPKYTCSKRKFEQNHNYC</sequence>
<evidence type="ECO:0000313" key="2">
    <source>
        <dbReference type="Proteomes" id="UP000054776"/>
    </source>
</evidence>
<evidence type="ECO:0000313" key="1">
    <source>
        <dbReference type="EMBL" id="KRY28190.1"/>
    </source>
</evidence>
<dbReference type="Proteomes" id="UP000054776">
    <property type="component" value="Unassembled WGS sequence"/>
</dbReference>
<feature type="non-terminal residue" evidence="1">
    <location>
        <position position="1"/>
    </location>
</feature>
<proteinExistence type="predicted"/>
<keyword evidence="2" id="KW-1185">Reference proteome</keyword>
<comment type="caution">
    <text evidence="1">The sequence shown here is derived from an EMBL/GenBank/DDBJ whole genome shotgun (WGS) entry which is preliminary data.</text>
</comment>
<reference evidence="1 2" key="1">
    <citation type="submission" date="2015-01" db="EMBL/GenBank/DDBJ databases">
        <title>Evolution of Trichinella species and genotypes.</title>
        <authorList>
            <person name="Korhonen P.K."/>
            <person name="Edoardo P."/>
            <person name="Giuseppe L.R."/>
            <person name="Gasser R.B."/>
        </authorList>
    </citation>
    <scope>NUCLEOTIDE SEQUENCE [LARGE SCALE GENOMIC DNA]</scope>
    <source>
        <strain evidence="1">ISS3</strain>
    </source>
</reference>
<gene>
    <name evidence="1" type="ORF">T01_14725</name>
</gene>
<organism evidence="1 2">
    <name type="scientific">Trichinella spiralis</name>
    <name type="common">Trichina worm</name>
    <dbReference type="NCBI Taxonomy" id="6334"/>
    <lineage>
        <taxon>Eukaryota</taxon>
        <taxon>Metazoa</taxon>
        <taxon>Ecdysozoa</taxon>
        <taxon>Nematoda</taxon>
        <taxon>Enoplea</taxon>
        <taxon>Dorylaimia</taxon>
        <taxon>Trichinellida</taxon>
        <taxon>Trichinellidae</taxon>
        <taxon>Trichinella</taxon>
    </lineage>
</organism>
<dbReference type="EMBL" id="JYDH01000215">
    <property type="protein sequence ID" value="KRY28190.1"/>
    <property type="molecule type" value="Genomic_DNA"/>
</dbReference>
<dbReference type="AlphaFoldDB" id="A0A0V1AU30"/>
<name>A0A0V1AU30_TRISP</name>
<dbReference type="OrthoDB" id="10380219at2759"/>